<organism evidence="6 7">
    <name type="scientific">Methylorubrum extorquens</name>
    <name type="common">Methylobacterium dichloromethanicum</name>
    <name type="synonym">Methylobacterium extorquens</name>
    <dbReference type="NCBI Taxonomy" id="408"/>
    <lineage>
        <taxon>Bacteria</taxon>
        <taxon>Pseudomonadati</taxon>
        <taxon>Pseudomonadota</taxon>
        <taxon>Alphaproteobacteria</taxon>
        <taxon>Hyphomicrobiales</taxon>
        <taxon>Methylobacteriaceae</taxon>
        <taxon>Methylorubrum</taxon>
    </lineage>
</organism>
<evidence type="ECO:0008006" key="8">
    <source>
        <dbReference type="Google" id="ProtNLM"/>
    </source>
</evidence>
<comment type="caution">
    <text evidence="4">Lacks conserved residue(s) required for the propagation of feature annotation.</text>
</comment>
<gene>
    <name evidence="6" type="ORF">BK022_27325</name>
</gene>
<accession>A0A1S1NMM2</accession>
<dbReference type="AlphaFoldDB" id="A0A1S1NMM2"/>
<evidence type="ECO:0000256" key="1">
    <source>
        <dbReference type="ARBA" id="ARBA00022603"/>
    </source>
</evidence>
<dbReference type="SUPFAM" id="SSF53335">
    <property type="entry name" value="S-adenosyl-L-methionine-dependent methyltransferases"/>
    <property type="match status" value="1"/>
</dbReference>
<evidence type="ECO:0000313" key="6">
    <source>
        <dbReference type="EMBL" id="OHV05258.1"/>
    </source>
</evidence>
<feature type="binding site" evidence="4">
    <location>
        <position position="4"/>
    </location>
    <ligand>
        <name>S-adenosyl-L-methionine</name>
        <dbReference type="ChEBI" id="CHEBI:59789"/>
    </ligand>
</feature>
<proteinExistence type="inferred from homology"/>
<dbReference type="InterPro" id="IPR010280">
    <property type="entry name" value="U5_MeTrfase_fam"/>
</dbReference>
<evidence type="ECO:0000256" key="2">
    <source>
        <dbReference type="ARBA" id="ARBA00022679"/>
    </source>
</evidence>
<dbReference type="PROSITE" id="PS51687">
    <property type="entry name" value="SAM_MT_RNA_M5U"/>
    <property type="match status" value="1"/>
</dbReference>
<evidence type="ECO:0000313" key="7">
    <source>
        <dbReference type="Proteomes" id="UP000180215"/>
    </source>
</evidence>
<name>A0A1S1NMM2_METEX</name>
<keyword evidence="3 4" id="KW-0949">S-adenosyl-L-methionine</keyword>
<dbReference type="InterPro" id="IPR029063">
    <property type="entry name" value="SAM-dependent_MTases_sf"/>
</dbReference>
<comment type="similarity">
    <text evidence="4">Belongs to the class I-like SAM-binding methyltransferase superfamily. RNA M5U methyltransferase family.</text>
</comment>
<feature type="active site" description="Nucleophile" evidence="4">
    <location>
        <position position="30"/>
    </location>
</feature>
<dbReference type="GO" id="GO:0070475">
    <property type="term" value="P:rRNA base methylation"/>
    <property type="evidence" value="ECO:0007669"/>
    <property type="project" value="TreeGrafter"/>
</dbReference>
<sequence>MVFDPPRAGAEAQVRRIAESKVPLVVGVACDPGTFARDAATLIAGGYRLERVTPVDQFAWSAHVELVGVFRKQAKVTGRTLRRPR</sequence>
<feature type="active site" evidence="5">
    <location>
        <position position="30"/>
    </location>
</feature>
<keyword evidence="1 4" id="KW-0489">Methyltransferase</keyword>
<reference evidence="6 7" key="1">
    <citation type="submission" date="2016-10" db="EMBL/GenBank/DDBJ databases">
        <title>Draft genome sequence of Methylobacterium extorquens CP3, a seed endophyte of Crotalaria pumila with plant growth-promoting and metal tolerance properties.</title>
        <authorList>
            <person name="Sanchez-Lopez A.S."/>
            <person name="Van Hamme J.D."/>
            <person name="Thijs S."/>
            <person name="Mcammond B.M."/>
            <person name="Stevens V."/>
            <person name="Gonzalez-Chavez M.D.C."/>
            <person name="Vangronsveld J."/>
        </authorList>
    </citation>
    <scope>NUCLEOTIDE SEQUENCE [LARGE SCALE GENOMIC DNA]</scope>
    <source>
        <strain evidence="6 7">CP3</strain>
    </source>
</reference>
<dbReference type="PANTHER" id="PTHR11061">
    <property type="entry name" value="RNA M5U METHYLTRANSFERASE"/>
    <property type="match status" value="1"/>
</dbReference>
<dbReference type="Pfam" id="PF05958">
    <property type="entry name" value="tRNA_U5-meth_tr"/>
    <property type="match status" value="1"/>
</dbReference>
<evidence type="ECO:0000256" key="4">
    <source>
        <dbReference type="PROSITE-ProRule" id="PRU01024"/>
    </source>
</evidence>
<keyword evidence="2 4" id="KW-0808">Transferase</keyword>
<comment type="caution">
    <text evidence="6">The sequence shown here is derived from an EMBL/GenBank/DDBJ whole genome shotgun (WGS) entry which is preliminary data.</text>
</comment>
<dbReference type="InterPro" id="IPR030390">
    <property type="entry name" value="MeTrfase_TrmA_AS"/>
</dbReference>
<dbReference type="Gene3D" id="3.40.50.150">
    <property type="entry name" value="Vaccinia Virus protein VP39"/>
    <property type="match status" value="1"/>
</dbReference>
<evidence type="ECO:0000256" key="3">
    <source>
        <dbReference type="ARBA" id="ARBA00022691"/>
    </source>
</evidence>
<evidence type="ECO:0000256" key="5">
    <source>
        <dbReference type="PROSITE-ProRule" id="PRU10015"/>
    </source>
</evidence>
<protein>
    <recommendedName>
        <fullName evidence="8">RNA methyltransferase</fullName>
    </recommendedName>
</protein>
<dbReference type="PANTHER" id="PTHR11061:SF49">
    <property type="entry name" value="23S RRNA (URACIL(1939)-C(5))-METHYLTRANSFERASE RLMD"/>
    <property type="match status" value="1"/>
</dbReference>
<dbReference type="Proteomes" id="UP000180215">
    <property type="component" value="Unassembled WGS sequence"/>
</dbReference>
<dbReference type="PROSITE" id="PS01230">
    <property type="entry name" value="TRMA_1"/>
    <property type="match status" value="1"/>
</dbReference>
<dbReference type="GO" id="GO:0070041">
    <property type="term" value="F:rRNA (uridine-C5-)-methyltransferase activity"/>
    <property type="evidence" value="ECO:0007669"/>
    <property type="project" value="TreeGrafter"/>
</dbReference>
<dbReference type="EMBL" id="MNAO01000669">
    <property type="protein sequence ID" value="OHV05258.1"/>
    <property type="molecule type" value="Genomic_DNA"/>
</dbReference>